<evidence type="ECO:0000256" key="3">
    <source>
        <dbReference type="ARBA" id="ARBA00011881"/>
    </source>
</evidence>
<feature type="domain" description="RlpA-like protein double-psi beta-barrel" evidence="14">
    <location>
        <begin position="85"/>
        <end position="132"/>
    </location>
</feature>
<protein>
    <recommendedName>
        <fullName evidence="5">IMP-specific 5'-nucleotidase 1</fullName>
        <ecNumber evidence="4">3.1.3.99</ecNumber>
    </recommendedName>
</protein>
<reference evidence="15" key="1">
    <citation type="submission" date="2013-07" db="EMBL/GenBank/DDBJ databases">
        <title>The genome of an arbuscular mycorrhizal fungus provides insights into the evolution of the oldest plant symbiosis.</title>
        <authorList>
            <consortium name="DOE Joint Genome Institute"/>
            <person name="Tisserant E."/>
            <person name="Malbreil M."/>
            <person name="Kuo A."/>
            <person name="Kohler A."/>
            <person name="Symeonidi A."/>
            <person name="Balestrini R."/>
            <person name="Charron P."/>
            <person name="Duensing N."/>
            <person name="Frei-dit-Frey N."/>
            <person name="Gianinazzi-Pearson V."/>
            <person name="Gilbert B."/>
            <person name="Handa Y."/>
            <person name="Hijri M."/>
            <person name="Kaul R."/>
            <person name="Kawaguchi M."/>
            <person name="Krajinski F."/>
            <person name="Lammers P."/>
            <person name="Lapierre D."/>
            <person name="Masclaux F.G."/>
            <person name="Murat C."/>
            <person name="Morin E."/>
            <person name="Ndikumana S."/>
            <person name="Pagni M."/>
            <person name="Petitpierre D."/>
            <person name="Requena N."/>
            <person name="Rosikiewicz P."/>
            <person name="Riley R."/>
            <person name="Saito K."/>
            <person name="San Clemente H."/>
            <person name="Shapiro H."/>
            <person name="van Tuinen D."/>
            <person name="Becard G."/>
            <person name="Bonfante P."/>
            <person name="Paszkowski U."/>
            <person name="Shachar-Hill Y."/>
            <person name="Young J.P."/>
            <person name="Sanders I.R."/>
            <person name="Henrissat B."/>
            <person name="Rensing S.A."/>
            <person name="Grigoriev I.V."/>
            <person name="Corradi N."/>
            <person name="Roux C."/>
            <person name="Martin F."/>
        </authorList>
    </citation>
    <scope>NUCLEOTIDE SEQUENCE</scope>
    <source>
        <strain evidence="15">DAOM 197198</strain>
    </source>
</reference>
<evidence type="ECO:0000256" key="11">
    <source>
        <dbReference type="ARBA" id="ARBA00023080"/>
    </source>
</evidence>
<dbReference type="GO" id="GO:0071590">
    <property type="term" value="P:nicotinamide riboside biosynthetic process"/>
    <property type="evidence" value="ECO:0007669"/>
    <property type="project" value="TreeGrafter"/>
</dbReference>
<evidence type="ECO:0000256" key="6">
    <source>
        <dbReference type="ARBA" id="ARBA00022723"/>
    </source>
</evidence>
<evidence type="ECO:0000256" key="10">
    <source>
        <dbReference type="ARBA" id="ARBA00022842"/>
    </source>
</evidence>
<evidence type="ECO:0000259" key="14">
    <source>
        <dbReference type="Pfam" id="PF03330"/>
    </source>
</evidence>
<dbReference type="VEuPathDB" id="FungiDB:RhiirFUN_006958"/>
<evidence type="ECO:0000256" key="5">
    <source>
        <dbReference type="ARBA" id="ARBA00015544"/>
    </source>
</evidence>
<dbReference type="InterPro" id="IPR036412">
    <property type="entry name" value="HAD-like_sf"/>
</dbReference>
<sequence>MKVLLAFILALSAFTIITAEEGVVRRMEFSLLKKRDTTSKITFYEDDQLNNAACYGRDGIPNYNAKPSDRIGAMSNNNMCYQCVKITNPKNKKSVVVKIIDKCAGCPKNNIDLTKSSFASIADPDDGIVKITWKGVACPSKEMDFNFLQLIRNNGKMTSMYTINYALRAHKRDPFIEFIKGMLMTPFVLHAKPIPQTDDPTEKDEEYHMDANVARYCDILSSIEELINEHIRKQAKAMLLLISTYLGIHVLGVPDQSRLKRLVPSISTFHTQLPLRESFLSANAKHSIAARRFVPPSFNDIRRILNTAQITAIAPKLKLITFDGDMTLYDDGQDFEHDSALVNLLVSLLKYNLIVCVVTAAGYPGDALRYEQRLSGLLKGFENARLSKNMCEKFFVLGGECNYLFQCKEDYHLKYLPETKYQPQNILSWSSDQINAILDVAQENLQRCIDEMKLQCTVLRIVPKPNVKIFREQLDECVLSTQHRIVNYLNSPWGKKNDLPFCAFNGGSDVWVDIGNKLIGVQILQQFLGATPGETLHVGDQFLSTGNDFATRHQCCTLWIVNPDETQGVLLELTALLEAKKSERSLLTLLDHSKILLDSQTI</sequence>
<comment type="catalytic activity">
    <reaction evidence="12">
        <text>IMP + H2O = inosine + phosphate</text>
        <dbReference type="Rhea" id="RHEA:27718"/>
        <dbReference type="ChEBI" id="CHEBI:15377"/>
        <dbReference type="ChEBI" id="CHEBI:17596"/>
        <dbReference type="ChEBI" id="CHEBI:43474"/>
        <dbReference type="ChEBI" id="CHEBI:58053"/>
        <dbReference type="EC" id="3.1.3.99"/>
    </reaction>
</comment>
<gene>
    <name evidence="15" type="ORF">GLOINDRAFT_84458</name>
</gene>
<dbReference type="SUPFAM" id="SSF56784">
    <property type="entry name" value="HAD-like"/>
    <property type="match status" value="1"/>
</dbReference>
<dbReference type="EMBL" id="KI283678">
    <property type="protein sequence ID" value="ESA13648.1"/>
    <property type="molecule type" value="Genomic_DNA"/>
</dbReference>
<feature type="signal peptide" evidence="13">
    <location>
        <begin position="1"/>
        <end position="19"/>
    </location>
</feature>
<evidence type="ECO:0000256" key="13">
    <source>
        <dbReference type="SAM" id="SignalP"/>
    </source>
</evidence>
<dbReference type="CDD" id="cd22191">
    <property type="entry name" value="DPBB_RlpA_EXP_N-like"/>
    <property type="match status" value="1"/>
</dbReference>
<keyword evidence="9" id="KW-0067">ATP-binding</keyword>
<dbReference type="PANTHER" id="PTHR28213:SF1">
    <property type="entry name" value="IMP-SPECIFIC 5'-NUCLEOTIDASE 1"/>
    <property type="match status" value="1"/>
</dbReference>
<evidence type="ECO:0000256" key="2">
    <source>
        <dbReference type="ARBA" id="ARBA00005307"/>
    </source>
</evidence>
<organism evidence="15">
    <name type="scientific">Rhizophagus irregularis (strain DAOM 181602 / DAOM 197198 / MUCL 43194)</name>
    <name type="common">Arbuscular mycorrhizal fungus</name>
    <name type="synonym">Glomus intraradices</name>
    <dbReference type="NCBI Taxonomy" id="747089"/>
    <lineage>
        <taxon>Eukaryota</taxon>
        <taxon>Fungi</taxon>
        <taxon>Fungi incertae sedis</taxon>
        <taxon>Mucoromycota</taxon>
        <taxon>Glomeromycotina</taxon>
        <taxon>Glomeromycetes</taxon>
        <taxon>Glomerales</taxon>
        <taxon>Glomeraceae</taxon>
        <taxon>Rhizophagus</taxon>
    </lineage>
</organism>
<evidence type="ECO:0000313" key="15">
    <source>
        <dbReference type="EMBL" id="ESA13648.1"/>
    </source>
</evidence>
<evidence type="ECO:0000256" key="4">
    <source>
        <dbReference type="ARBA" id="ARBA00012894"/>
    </source>
</evidence>
<keyword evidence="10" id="KW-0460">Magnesium</keyword>
<evidence type="ECO:0000256" key="8">
    <source>
        <dbReference type="ARBA" id="ARBA00022801"/>
    </source>
</evidence>
<proteinExistence type="inferred from homology"/>
<dbReference type="AlphaFoldDB" id="U9U501"/>
<keyword evidence="11" id="KW-0546">Nucleotide metabolism</keyword>
<dbReference type="GO" id="GO:0009117">
    <property type="term" value="P:nucleotide metabolic process"/>
    <property type="evidence" value="ECO:0007669"/>
    <property type="project" value="UniProtKB-KW"/>
</dbReference>
<dbReference type="VEuPathDB" id="FungiDB:RhiirFUN_006960"/>
<dbReference type="SUPFAM" id="SSF50685">
    <property type="entry name" value="Barwin-like endoglucanases"/>
    <property type="match status" value="1"/>
</dbReference>
<comment type="similarity">
    <text evidence="2">Belongs to the ISN1 family.</text>
</comment>
<comment type="cofactor">
    <cofactor evidence="1">
        <name>Mg(2+)</name>
        <dbReference type="ChEBI" id="CHEBI:18420"/>
    </cofactor>
</comment>
<accession>U9U501</accession>
<feature type="chain" id="PRO_5004689449" description="IMP-specific 5'-nucleotidase 1" evidence="13">
    <location>
        <begin position="20"/>
        <end position="602"/>
    </location>
</feature>
<dbReference type="HOGENOM" id="CLU_031816_1_0_1"/>
<dbReference type="GO" id="GO:0008253">
    <property type="term" value="F:5'-nucleotidase activity"/>
    <property type="evidence" value="ECO:0007669"/>
    <property type="project" value="InterPro"/>
</dbReference>
<dbReference type="PANTHER" id="PTHR28213">
    <property type="entry name" value="IMP-SPECIFIC 5'-NUCLEOTIDASE 1"/>
    <property type="match status" value="1"/>
</dbReference>
<dbReference type="Gene3D" id="2.40.40.10">
    <property type="entry name" value="RlpA-like domain"/>
    <property type="match status" value="1"/>
</dbReference>
<keyword evidence="7" id="KW-0547">Nucleotide-binding</keyword>
<dbReference type="GO" id="GO:0071592">
    <property type="term" value="P:nicotinic acid riboside biosynthetic process"/>
    <property type="evidence" value="ECO:0007669"/>
    <property type="project" value="TreeGrafter"/>
</dbReference>
<dbReference type="InterPro" id="IPR036908">
    <property type="entry name" value="RlpA-like_sf"/>
</dbReference>
<comment type="subunit">
    <text evidence="3">Homotetramer.</text>
</comment>
<dbReference type="Pfam" id="PF03330">
    <property type="entry name" value="DPBB_1"/>
    <property type="match status" value="1"/>
</dbReference>
<dbReference type="VEuPathDB" id="FungiDB:RhiirFUN_006959"/>
<dbReference type="eggNOG" id="ENOG502QR24">
    <property type="taxonomic scope" value="Eukaryota"/>
</dbReference>
<keyword evidence="13" id="KW-0732">Signal</keyword>
<name>U9U501_RHIID</name>
<dbReference type="GO" id="GO:0006190">
    <property type="term" value="P:inosine salvage"/>
    <property type="evidence" value="ECO:0007669"/>
    <property type="project" value="InterPro"/>
</dbReference>
<evidence type="ECO:0000256" key="1">
    <source>
        <dbReference type="ARBA" id="ARBA00001946"/>
    </source>
</evidence>
<evidence type="ECO:0000256" key="12">
    <source>
        <dbReference type="ARBA" id="ARBA00047413"/>
    </source>
</evidence>
<dbReference type="InterPro" id="IPR009453">
    <property type="entry name" value="ISN1"/>
</dbReference>
<evidence type="ECO:0000256" key="7">
    <source>
        <dbReference type="ARBA" id="ARBA00022741"/>
    </source>
</evidence>
<dbReference type="EC" id="3.1.3.99" evidence="4"/>
<keyword evidence="8" id="KW-0378">Hydrolase</keyword>
<evidence type="ECO:0000256" key="9">
    <source>
        <dbReference type="ARBA" id="ARBA00022840"/>
    </source>
</evidence>
<dbReference type="Pfam" id="PF06437">
    <property type="entry name" value="ISN1"/>
    <property type="match status" value="1"/>
</dbReference>
<dbReference type="InterPro" id="IPR009009">
    <property type="entry name" value="RlpA-like_DPBB"/>
</dbReference>
<dbReference type="GO" id="GO:0005524">
    <property type="term" value="F:ATP binding"/>
    <property type="evidence" value="ECO:0007669"/>
    <property type="project" value="UniProtKB-KW"/>
</dbReference>
<dbReference type="GO" id="GO:0000287">
    <property type="term" value="F:magnesium ion binding"/>
    <property type="evidence" value="ECO:0007669"/>
    <property type="project" value="InterPro"/>
</dbReference>
<keyword evidence="6" id="KW-0479">Metal-binding</keyword>